<sequence length="414" mass="46179">MLLPPPEILLSWPEPNYDNPDRQGYFMAPLTIVMMVICGIVVLLRLYVRAFILKAFKADDWLIIAATITAMAVSITCILSEGAGVGVHIWDLTQEQIKMVRIWSLATQLTFTWAVSLTKLSILLFYLRFCTTKAFKISIYATIAFLVAWTINWTFLVTFQCVPVEAYWRLPKSGDYCIPLQNEMHLLHGSTNLATDIAVLLLPIPTVWSLQMPIRQKLTLIGVFTLGIIAPLSAILRLIYIEKATVSWDQSWWCLELWIYTSLETHVGIVCASIPSLKPLAIKFFPRFASSQAYTDNLTPMGMSNSGGGPSIRRPSHSRAQGVNSNHSRADRAGRVRSLYPLSVIAKDGRGESQESIVGNMVLGRESMDPITSFSSSSTPPKVPPKEGTIVKTTEITGNVTMWDGRMYGDERNV</sequence>
<dbReference type="PANTHER" id="PTHR33048:SF129">
    <property type="entry name" value="INTEGRAL MEMBRANE PROTEIN-RELATED"/>
    <property type="match status" value="1"/>
</dbReference>
<dbReference type="EMBL" id="JAVHNS010000008">
    <property type="protein sequence ID" value="KAK6346102.1"/>
    <property type="molecule type" value="Genomic_DNA"/>
</dbReference>
<feature type="compositionally biased region" description="Low complexity" evidence="6">
    <location>
        <begin position="370"/>
        <end position="380"/>
    </location>
</feature>
<organism evidence="9 10">
    <name type="scientific">Orbilia blumenaviensis</name>
    <dbReference type="NCBI Taxonomy" id="1796055"/>
    <lineage>
        <taxon>Eukaryota</taxon>
        <taxon>Fungi</taxon>
        <taxon>Dikarya</taxon>
        <taxon>Ascomycota</taxon>
        <taxon>Pezizomycotina</taxon>
        <taxon>Orbiliomycetes</taxon>
        <taxon>Orbiliales</taxon>
        <taxon>Orbiliaceae</taxon>
        <taxon>Orbilia</taxon>
    </lineage>
</organism>
<feature type="transmembrane region" description="Helical" evidence="7">
    <location>
        <begin position="218"/>
        <end position="240"/>
    </location>
</feature>
<evidence type="ECO:0000256" key="4">
    <source>
        <dbReference type="ARBA" id="ARBA00023136"/>
    </source>
</evidence>
<keyword evidence="2 7" id="KW-0812">Transmembrane</keyword>
<accession>A0AAV9URQ4</accession>
<feature type="transmembrane region" description="Helical" evidence="7">
    <location>
        <begin position="102"/>
        <end position="127"/>
    </location>
</feature>
<dbReference type="GO" id="GO:0016020">
    <property type="term" value="C:membrane"/>
    <property type="evidence" value="ECO:0007669"/>
    <property type="project" value="UniProtKB-SubCell"/>
</dbReference>
<evidence type="ECO:0000256" key="6">
    <source>
        <dbReference type="SAM" id="MobiDB-lite"/>
    </source>
</evidence>
<keyword evidence="3 7" id="KW-1133">Transmembrane helix</keyword>
<dbReference type="Proteomes" id="UP001373714">
    <property type="component" value="Unassembled WGS sequence"/>
</dbReference>
<reference evidence="9 10" key="1">
    <citation type="submission" date="2019-10" db="EMBL/GenBank/DDBJ databases">
        <authorList>
            <person name="Palmer J.M."/>
        </authorList>
    </citation>
    <scope>NUCLEOTIDE SEQUENCE [LARGE SCALE GENOMIC DNA]</scope>
    <source>
        <strain evidence="9 10">TWF730</strain>
    </source>
</reference>
<feature type="transmembrane region" description="Helical" evidence="7">
    <location>
        <begin position="139"/>
        <end position="159"/>
    </location>
</feature>
<dbReference type="PANTHER" id="PTHR33048">
    <property type="entry name" value="PTH11-LIKE INTEGRAL MEMBRANE PROTEIN (AFU_ORTHOLOGUE AFUA_5G11245)"/>
    <property type="match status" value="1"/>
</dbReference>
<name>A0AAV9URQ4_9PEZI</name>
<comment type="caution">
    <text evidence="9">The sequence shown here is derived from an EMBL/GenBank/DDBJ whole genome shotgun (WGS) entry which is preliminary data.</text>
</comment>
<evidence type="ECO:0000256" key="3">
    <source>
        <dbReference type="ARBA" id="ARBA00022989"/>
    </source>
</evidence>
<dbReference type="InterPro" id="IPR052337">
    <property type="entry name" value="SAT4-like"/>
</dbReference>
<feature type="domain" description="Rhodopsin" evidence="8">
    <location>
        <begin position="44"/>
        <end position="281"/>
    </location>
</feature>
<evidence type="ECO:0000256" key="7">
    <source>
        <dbReference type="SAM" id="Phobius"/>
    </source>
</evidence>
<keyword evidence="10" id="KW-1185">Reference proteome</keyword>
<gene>
    <name evidence="9" type="ORF">TWF730_010433</name>
</gene>
<dbReference type="InterPro" id="IPR049326">
    <property type="entry name" value="Rhodopsin_dom_fungi"/>
</dbReference>
<keyword evidence="4 7" id="KW-0472">Membrane</keyword>
<comment type="similarity">
    <text evidence="5">Belongs to the SAT4 family.</text>
</comment>
<evidence type="ECO:0000313" key="10">
    <source>
        <dbReference type="Proteomes" id="UP001373714"/>
    </source>
</evidence>
<protein>
    <recommendedName>
        <fullName evidence="8">Rhodopsin domain-containing protein</fullName>
    </recommendedName>
</protein>
<comment type="subcellular location">
    <subcellularLocation>
        <location evidence="1">Membrane</location>
        <topology evidence="1">Multi-pass membrane protein</topology>
    </subcellularLocation>
</comment>
<evidence type="ECO:0000259" key="8">
    <source>
        <dbReference type="Pfam" id="PF20684"/>
    </source>
</evidence>
<feature type="region of interest" description="Disordered" evidence="6">
    <location>
        <begin position="368"/>
        <end position="388"/>
    </location>
</feature>
<dbReference type="AlphaFoldDB" id="A0AAV9URQ4"/>
<proteinExistence type="inferred from homology"/>
<feature type="region of interest" description="Disordered" evidence="6">
    <location>
        <begin position="299"/>
        <end position="330"/>
    </location>
</feature>
<feature type="compositionally biased region" description="Polar residues" evidence="6">
    <location>
        <begin position="318"/>
        <end position="327"/>
    </location>
</feature>
<feature type="transmembrane region" description="Helical" evidence="7">
    <location>
        <begin position="25"/>
        <end position="48"/>
    </location>
</feature>
<feature type="transmembrane region" description="Helical" evidence="7">
    <location>
        <begin position="60"/>
        <end position="90"/>
    </location>
</feature>
<dbReference type="Pfam" id="PF20684">
    <property type="entry name" value="Fung_rhodopsin"/>
    <property type="match status" value="1"/>
</dbReference>
<evidence type="ECO:0000256" key="5">
    <source>
        <dbReference type="ARBA" id="ARBA00038359"/>
    </source>
</evidence>
<evidence type="ECO:0000313" key="9">
    <source>
        <dbReference type="EMBL" id="KAK6346102.1"/>
    </source>
</evidence>
<evidence type="ECO:0000256" key="2">
    <source>
        <dbReference type="ARBA" id="ARBA00022692"/>
    </source>
</evidence>
<evidence type="ECO:0000256" key="1">
    <source>
        <dbReference type="ARBA" id="ARBA00004141"/>
    </source>
</evidence>